<evidence type="ECO:0000313" key="8">
    <source>
        <dbReference type="EMBL" id="EHK96315.1"/>
    </source>
</evidence>
<dbReference type="InterPro" id="IPR015943">
    <property type="entry name" value="WD40/YVTN_repeat-like_dom_sf"/>
</dbReference>
<reference evidence="8 9" key="1">
    <citation type="journal article" date="2012" name="Eukaryot. Cell">
        <title>Genome sequence of the fungus Glarea lozoyensis: the first genome sequence of a species from the Helotiaceae family.</title>
        <authorList>
            <person name="Youssar L."/>
            <person name="Gruening B.A."/>
            <person name="Erxleben A."/>
            <person name="Guenther S."/>
            <person name="Huettel W."/>
        </authorList>
    </citation>
    <scope>NUCLEOTIDE SEQUENCE [LARGE SCALE GENOMIC DNA]</scope>
    <source>
        <strain evidence="9">ATCC 74030 / MF5533</strain>
    </source>
</reference>
<dbReference type="SUPFAM" id="SSF50978">
    <property type="entry name" value="WD40 repeat-like"/>
    <property type="match status" value="1"/>
</dbReference>
<dbReference type="AlphaFoldDB" id="H0EYQ1"/>
<comment type="similarity">
    <text evidence="5">Belongs to the WD repeat STRAP family.</text>
</comment>
<evidence type="ECO:0000256" key="5">
    <source>
        <dbReference type="ARBA" id="ARBA00038394"/>
    </source>
</evidence>
<keyword evidence="8" id="KW-0808">Transferase</keyword>
<keyword evidence="1 7" id="KW-0853">WD repeat</keyword>
<keyword evidence="8" id="KW-0675">Receptor</keyword>
<dbReference type="GO" id="GO:0032797">
    <property type="term" value="C:SMN complex"/>
    <property type="evidence" value="ECO:0007669"/>
    <property type="project" value="TreeGrafter"/>
</dbReference>
<comment type="caution">
    <text evidence="8">The sequence shown here is derived from an EMBL/GenBank/DDBJ whole genome shotgun (WGS) entry which is preliminary data.</text>
</comment>
<evidence type="ECO:0000313" key="9">
    <source>
        <dbReference type="Proteomes" id="UP000005446"/>
    </source>
</evidence>
<dbReference type="OrthoDB" id="408728at2759"/>
<dbReference type="HOGENOM" id="CLU_000288_57_6_1"/>
<dbReference type="GO" id="GO:0000387">
    <property type="term" value="P:spliceosomal snRNP assembly"/>
    <property type="evidence" value="ECO:0007669"/>
    <property type="project" value="TreeGrafter"/>
</dbReference>
<dbReference type="InterPro" id="IPR036322">
    <property type="entry name" value="WD40_repeat_dom_sf"/>
</dbReference>
<dbReference type="GO" id="GO:0016301">
    <property type="term" value="F:kinase activity"/>
    <property type="evidence" value="ECO:0007669"/>
    <property type="project" value="UniProtKB-KW"/>
</dbReference>
<dbReference type="InParanoid" id="H0EYQ1"/>
<evidence type="ECO:0000256" key="7">
    <source>
        <dbReference type="PROSITE-ProRule" id="PRU00221"/>
    </source>
</evidence>
<dbReference type="PANTHER" id="PTHR19877">
    <property type="entry name" value="EUKARYOTIC TRANSLATION INITIATION FACTOR 3 SUBUNIT I"/>
    <property type="match status" value="1"/>
</dbReference>
<dbReference type="Gene3D" id="2.130.10.10">
    <property type="entry name" value="YVTN repeat-like/Quinoprotein amine dehydrogenase"/>
    <property type="match status" value="2"/>
</dbReference>
<evidence type="ECO:0000256" key="6">
    <source>
        <dbReference type="ARBA" id="ARBA00040390"/>
    </source>
</evidence>
<feature type="repeat" description="WD" evidence="7">
    <location>
        <begin position="102"/>
        <end position="143"/>
    </location>
</feature>
<dbReference type="InterPro" id="IPR001680">
    <property type="entry name" value="WD40_rpt"/>
</dbReference>
<accession>H0EYQ1</accession>
<dbReference type="PANTHER" id="PTHR19877:SF13">
    <property type="entry name" value="SERINE-THREONINE KINASE RECEPTOR-ASSOCIATED PROTEIN"/>
    <property type="match status" value="1"/>
</dbReference>
<keyword evidence="3" id="KW-0677">Repeat</keyword>
<proteinExistence type="inferred from homology"/>
<dbReference type="Proteomes" id="UP000005446">
    <property type="component" value="Unassembled WGS sequence"/>
</dbReference>
<protein>
    <recommendedName>
        <fullName evidence="6">Serine-threonine kinase receptor-associated protein</fullName>
    </recommendedName>
</protein>
<keyword evidence="9" id="KW-1185">Reference proteome</keyword>
<dbReference type="PROSITE" id="PS50082">
    <property type="entry name" value="WD_REPEATS_2"/>
    <property type="match status" value="1"/>
</dbReference>
<evidence type="ECO:0000256" key="3">
    <source>
        <dbReference type="ARBA" id="ARBA00022737"/>
    </source>
</evidence>
<dbReference type="EMBL" id="AGUE01000257">
    <property type="protein sequence ID" value="EHK96315.1"/>
    <property type="molecule type" value="Genomic_DNA"/>
</dbReference>
<keyword evidence="8" id="KW-0418">Kinase</keyword>
<evidence type="ECO:0000256" key="2">
    <source>
        <dbReference type="ARBA" id="ARBA00022664"/>
    </source>
</evidence>
<sequence>MLRDGVTGDWKVWDTHSGEVMCTLQHGHIVRAIAFPPNEGHLLATGGVEKKLRIFDLSKVGAISNPTAAPTQKRMVGSSDAKVNGTADRSTIGAEEGFEVGVGVHKGTIKSIVWTKDPNVLVTACDDKAIRWWNLRTQSVVQEQLVQGDIGSCEFTNVQPQSGDIGGGFPVLVIAAGKTVYFYGGQDSRTLIKSVALPYDVASAALHPAQRKFVTGGIKDTWAKVYDYDSELELGRLLITKTQAITNDYRLA</sequence>
<evidence type="ECO:0000256" key="4">
    <source>
        <dbReference type="ARBA" id="ARBA00023187"/>
    </source>
</evidence>
<name>H0EYQ1_GLAL7</name>
<dbReference type="PROSITE" id="PS50294">
    <property type="entry name" value="WD_REPEATS_REGION"/>
    <property type="match status" value="1"/>
</dbReference>
<dbReference type="GO" id="GO:0003723">
    <property type="term" value="F:RNA binding"/>
    <property type="evidence" value="ECO:0007669"/>
    <property type="project" value="TreeGrafter"/>
</dbReference>
<keyword evidence="2" id="KW-0507">mRNA processing</keyword>
<gene>
    <name evidence="8" type="ORF">M7I_7958</name>
</gene>
<dbReference type="Pfam" id="PF00400">
    <property type="entry name" value="WD40"/>
    <property type="match status" value="2"/>
</dbReference>
<evidence type="ECO:0000256" key="1">
    <source>
        <dbReference type="ARBA" id="ARBA00022574"/>
    </source>
</evidence>
<keyword evidence="4" id="KW-0508">mRNA splicing</keyword>
<organism evidence="8 9">
    <name type="scientific">Glarea lozoyensis (strain ATCC 74030 / MF5533)</name>
    <dbReference type="NCBI Taxonomy" id="1104152"/>
    <lineage>
        <taxon>Eukaryota</taxon>
        <taxon>Fungi</taxon>
        <taxon>Dikarya</taxon>
        <taxon>Ascomycota</taxon>
        <taxon>Pezizomycotina</taxon>
        <taxon>Leotiomycetes</taxon>
        <taxon>Helotiales</taxon>
        <taxon>Helotiaceae</taxon>
        <taxon>Glarea</taxon>
    </lineage>
</organism>
<dbReference type="SMART" id="SM00320">
    <property type="entry name" value="WD40"/>
    <property type="match status" value="3"/>
</dbReference>